<dbReference type="EMBL" id="JXJN01017568">
    <property type="status" value="NOT_ANNOTATED_CDS"/>
    <property type="molecule type" value="Genomic_DNA"/>
</dbReference>
<proteinExistence type="predicted"/>
<organism evidence="1 2">
    <name type="scientific">Glossina palpalis gambiensis</name>
    <dbReference type="NCBI Taxonomy" id="67801"/>
    <lineage>
        <taxon>Eukaryota</taxon>
        <taxon>Metazoa</taxon>
        <taxon>Ecdysozoa</taxon>
        <taxon>Arthropoda</taxon>
        <taxon>Hexapoda</taxon>
        <taxon>Insecta</taxon>
        <taxon>Pterygota</taxon>
        <taxon>Neoptera</taxon>
        <taxon>Endopterygota</taxon>
        <taxon>Diptera</taxon>
        <taxon>Brachycera</taxon>
        <taxon>Muscomorpha</taxon>
        <taxon>Hippoboscoidea</taxon>
        <taxon>Glossinidae</taxon>
        <taxon>Glossina</taxon>
    </lineage>
</organism>
<dbReference type="EMBL" id="JXJN01017567">
    <property type="status" value="NOT_ANNOTATED_CDS"/>
    <property type="molecule type" value="Genomic_DNA"/>
</dbReference>
<dbReference type="AlphaFoldDB" id="A0A1B0BNR4"/>
<evidence type="ECO:0000313" key="2">
    <source>
        <dbReference type="Proteomes" id="UP000092460"/>
    </source>
</evidence>
<reference evidence="2" key="1">
    <citation type="submission" date="2015-01" db="EMBL/GenBank/DDBJ databases">
        <authorList>
            <person name="Aksoy S."/>
            <person name="Warren W."/>
            <person name="Wilson R.K."/>
        </authorList>
    </citation>
    <scope>NUCLEOTIDE SEQUENCE [LARGE SCALE GENOMIC DNA]</scope>
    <source>
        <strain evidence="2">IAEA</strain>
    </source>
</reference>
<dbReference type="EnsemblMetazoa" id="GPPI035815-RA">
    <property type="protein sequence ID" value="GPPI035815-PA"/>
    <property type="gene ID" value="GPPI035815"/>
</dbReference>
<keyword evidence="2" id="KW-1185">Reference proteome</keyword>
<name>A0A1B0BNR4_9MUSC</name>
<evidence type="ECO:0000313" key="1">
    <source>
        <dbReference type="EnsemblMetazoa" id="GPPI035815-PA"/>
    </source>
</evidence>
<reference evidence="1" key="2">
    <citation type="submission" date="2020-05" db="UniProtKB">
        <authorList>
            <consortium name="EnsemblMetazoa"/>
        </authorList>
    </citation>
    <scope>IDENTIFICATION</scope>
    <source>
        <strain evidence="1">IAEA</strain>
    </source>
</reference>
<sequence length="137" mass="15503">MDNLRTLGYVGICRVAVFGLATSDNWKHVNRSCKKASSPASNITHWELRKIPERSVIQMTFINLKVTSINPHQNIPASIRAWGYPSCLRIINHGRSKKVYNTRQLSESEGTHNKDFFEAPAVAQLEPKAKSKLLMIK</sequence>
<dbReference type="Proteomes" id="UP000092460">
    <property type="component" value="Unassembled WGS sequence"/>
</dbReference>
<protein>
    <submittedName>
        <fullName evidence="1">Uncharacterized protein</fullName>
    </submittedName>
</protein>
<accession>A0A1B0BNR4</accession>
<dbReference type="VEuPathDB" id="VectorBase:GPPI035815"/>